<keyword evidence="1" id="KW-0732">Signal</keyword>
<accession>A0A172WSV7</accession>
<gene>
    <name evidence="2" type="ORF">PS273GM_16275</name>
</gene>
<dbReference type="RefSeq" id="WP_045428776.1">
    <property type="nucleotide sequence ID" value="NZ_CP015641.1"/>
</dbReference>
<proteinExistence type="predicted"/>
<feature type="chain" id="PRO_5008002892" description="Lipoprotein" evidence="1">
    <location>
        <begin position="17"/>
        <end position="221"/>
    </location>
</feature>
<sequence>MIAPRALLLSLLPVFAGCQSLQWDDQPPARPTERLQGTITQQDGRLQFSSCQGRRNLALLDSGATGLPDDAQALMAGSNQPLFADIRGSLITQSGDSDQFQLTQVYRLQTEGPGCSDDTFNRLLLRATGHEPGWSVKITSGGLLLERPGQPALALPYLEEQLPGGQTSFSTEANDQRLDLWVAPQRCLDSATGAVSHLTAELRLDGQTLRGCAYYGGARQD</sequence>
<dbReference type="PROSITE" id="PS51257">
    <property type="entry name" value="PROKAR_LIPOPROTEIN"/>
    <property type="match status" value="1"/>
</dbReference>
<feature type="signal peptide" evidence="1">
    <location>
        <begin position="1"/>
        <end position="16"/>
    </location>
</feature>
<name>A0A172WSV7_STUST</name>
<evidence type="ECO:0000256" key="1">
    <source>
        <dbReference type="SAM" id="SignalP"/>
    </source>
</evidence>
<dbReference type="AlphaFoldDB" id="A0A172WSV7"/>
<organism evidence="2 3">
    <name type="scientific">Stutzerimonas stutzeri</name>
    <name type="common">Pseudomonas stutzeri</name>
    <dbReference type="NCBI Taxonomy" id="316"/>
    <lineage>
        <taxon>Bacteria</taxon>
        <taxon>Pseudomonadati</taxon>
        <taxon>Pseudomonadota</taxon>
        <taxon>Gammaproteobacteria</taxon>
        <taxon>Pseudomonadales</taxon>
        <taxon>Pseudomonadaceae</taxon>
        <taxon>Stutzerimonas</taxon>
    </lineage>
</organism>
<evidence type="ECO:0008006" key="4">
    <source>
        <dbReference type="Google" id="ProtNLM"/>
    </source>
</evidence>
<dbReference type="EMBL" id="CP015641">
    <property type="protein sequence ID" value="ANF26598.1"/>
    <property type="molecule type" value="Genomic_DNA"/>
</dbReference>
<dbReference type="Proteomes" id="UP000077787">
    <property type="component" value="Chromosome"/>
</dbReference>
<dbReference type="OrthoDB" id="8776561at2"/>
<protein>
    <recommendedName>
        <fullName evidence="4">Lipoprotein</fullName>
    </recommendedName>
</protein>
<reference evidence="2 3" key="1">
    <citation type="submission" date="2016-05" db="EMBL/GenBank/DDBJ databases">
        <title>Genome sequence of Pseudomonas stutzeri 273 and identification of the exopolysaccharide biosynthesis locus.</title>
        <authorList>
            <person name="Wu S."/>
            <person name="Sun C."/>
        </authorList>
    </citation>
    <scope>NUCLEOTIDE SEQUENCE [LARGE SCALE GENOMIC DNA]</scope>
    <source>
        <strain evidence="2 3">273</strain>
    </source>
</reference>
<evidence type="ECO:0000313" key="3">
    <source>
        <dbReference type="Proteomes" id="UP000077787"/>
    </source>
</evidence>
<evidence type="ECO:0000313" key="2">
    <source>
        <dbReference type="EMBL" id="ANF26598.1"/>
    </source>
</evidence>
<dbReference type="eggNOG" id="COG3650">
    <property type="taxonomic scope" value="Bacteria"/>
</dbReference>